<dbReference type="EMBL" id="DQ066121">
    <property type="protein sequence ID" value="AAY66758.1"/>
    <property type="molecule type" value="mRNA"/>
</dbReference>
<keyword evidence="4" id="KW-0325">Glycoprotein</keyword>
<feature type="compositionally biased region" description="Low complexity" evidence="6">
    <location>
        <begin position="26"/>
        <end position="35"/>
    </location>
</feature>
<organism evidence="8">
    <name type="scientific">Ixodes scapularis</name>
    <name type="common">Black-legged tick</name>
    <name type="synonym">Deer tick</name>
    <dbReference type="NCBI Taxonomy" id="6945"/>
    <lineage>
        <taxon>Eukaryota</taxon>
        <taxon>Metazoa</taxon>
        <taxon>Ecdysozoa</taxon>
        <taxon>Arthropoda</taxon>
        <taxon>Chelicerata</taxon>
        <taxon>Arachnida</taxon>
        <taxon>Acari</taxon>
        <taxon>Parasitiformes</taxon>
        <taxon>Ixodida</taxon>
        <taxon>Ixodoidea</taxon>
        <taxon>Ixodidae</taxon>
        <taxon>Ixodinae</taxon>
        <taxon>Ixodes</taxon>
    </lineage>
</organism>
<proteinExistence type="evidence at transcript level"/>
<dbReference type="VEuPathDB" id="VectorBase:ISCP_006074"/>
<protein>
    <submittedName>
        <fullName evidence="8">Putative secreted cysteine rich protein</fullName>
    </submittedName>
</protein>
<evidence type="ECO:0000256" key="7">
    <source>
        <dbReference type="SAM" id="SignalP"/>
    </source>
</evidence>
<comment type="subcellular location">
    <subcellularLocation>
        <location evidence="1">Secreted</location>
    </subcellularLocation>
</comment>
<evidence type="ECO:0000256" key="4">
    <source>
        <dbReference type="ARBA" id="ARBA00023180"/>
    </source>
</evidence>
<feature type="region of interest" description="Disordered" evidence="6">
    <location>
        <begin position="19"/>
        <end position="84"/>
    </location>
</feature>
<feature type="signal peptide" evidence="7">
    <location>
        <begin position="1"/>
        <end position="18"/>
    </location>
</feature>
<feature type="compositionally biased region" description="Basic and acidic residues" evidence="6">
    <location>
        <begin position="61"/>
        <end position="73"/>
    </location>
</feature>
<dbReference type="GO" id="GO:0005576">
    <property type="term" value="C:extracellular region"/>
    <property type="evidence" value="ECO:0007669"/>
    <property type="project" value="UniProtKB-SubCell"/>
</dbReference>
<keyword evidence="2" id="KW-0964">Secreted</keyword>
<keyword evidence="3 7" id="KW-0732">Signal</keyword>
<evidence type="ECO:0000256" key="6">
    <source>
        <dbReference type="SAM" id="MobiDB-lite"/>
    </source>
</evidence>
<evidence type="ECO:0000313" key="8">
    <source>
        <dbReference type="EMBL" id="AAY66758.1"/>
    </source>
</evidence>
<reference evidence="8" key="1">
    <citation type="submission" date="2005-05" db="EMBL/GenBank/DDBJ databases">
        <authorList>
            <person name="Tseng H.-P."/>
            <person name="Hseu T.-H."/>
            <person name="Buhler D.R."/>
            <person name="Wang W.-D."/>
            <person name="Tsai H.-L."/>
            <person name="Hu C.-H."/>
        </authorList>
    </citation>
    <scope>NUCLEOTIDE SEQUENCE</scope>
    <source>
        <strain evidence="8">ISNU-cluster-358</strain>
        <tissue evidence="8">Salivary glands</tissue>
    </source>
</reference>
<dbReference type="InterPro" id="IPR021971">
    <property type="entry name" value="Salp15"/>
</dbReference>
<accession>Q4PMK4</accession>
<sequence>MFKLKFFILFALAGLCFGDSSDSETGEASPSGSGDSDSDKMEESTNVSGKNGEEKETEEGANSKEKEGAEKGNHPIGYSLPTFIGDSEERRKYATTLLSTCSTQPQEYKINENKINFTACTYTCLGLGNPPKNKDIRIPKGMACNEGNMKCPEEGPCPEPPLPSC</sequence>
<reference evidence="8" key="2">
    <citation type="journal article" date="2006" name="Insect Biochem. Mol. Biol.">
        <title>An annotated catalog of salivary gland transcripts from Ixodes scapularis ticks.</title>
        <authorList>
            <person name="Ribeiro J.M."/>
            <person name="Alarcon-Chaidez F."/>
            <person name="Francischetti I.M."/>
            <person name="Mans B.J."/>
            <person name="Mather T.N."/>
            <person name="Valenzuela J.G."/>
            <person name="Wikel S.K."/>
        </authorList>
    </citation>
    <scope>NUCLEOTIDE SEQUENCE</scope>
    <source>
        <strain evidence="8">ISNU-cluster-358</strain>
        <tissue evidence="8">Salivary glands</tissue>
    </source>
</reference>
<dbReference type="AlphaFoldDB" id="Q4PMK4"/>
<name>Q4PMK4_IXOSC</name>
<feature type="chain" id="PRO_5004241388" evidence="7">
    <location>
        <begin position="19"/>
        <end position="165"/>
    </location>
</feature>
<evidence type="ECO:0000256" key="1">
    <source>
        <dbReference type="ARBA" id="ARBA00004613"/>
    </source>
</evidence>
<evidence type="ECO:0000256" key="3">
    <source>
        <dbReference type="ARBA" id="ARBA00022729"/>
    </source>
</evidence>
<comment type="similarity">
    <text evidence="5">Belongs to the salp15 family.</text>
</comment>
<dbReference type="Pfam" id="PF12115">
    <property type="entry name" value="Salp15"/>
    <property type="match status" value="1"/>
</dbReference>
<evidence type="ECO:0000256" key="2">
    <source>
        <dbReference type="ARBA" id="ARBA00022525"/>
    </source>
</evidence>
<evidence type="ECO:0000256" key="5">
    <source>
        <dbReference type="ARBA" id="ARBA00034321"/>
    </source>
</evidence>